<dbReference type="Pfam" id="PF00078">
    <property type="entry name" value="RVT_1"/>
    <property type="match status" value="1"/>
</dbReference>
<comment type="subcellular location">
    <subcellularLocation>
        <location evidence="1 2 3">Nucleus</location>
    </subcellularLocation>
</comment>
<dbReference type="CDD" id="cd00086">
    <property type="entry name" value="homeodomain"/>
    <property type="match status" value="1"/>
</dbReference>
<name>A0A438DH07_VITVI</name>
<dbReference type="InterPro" id="IPR000477">
    <property type="entry name" value="RT_dom"/>
</dbReference>
<dbReference type="InterPro" id="IPR001356">
    <property type="entry name" value="HD"/>
</dbReference>
<keyword evidence="2 3" id="KW-0539">Nucleus</keyword>
<dbReference type="Proteomes" id="UP000288805">
    <property type="component" value="Unassembled WGS sequence"/>
</dbReference>
<comment type="caution">
    <text evidence="6">The sequence shown here is derived from an EMBL/GenBank/DDBJ whole genome shotgun (WGS) entry which is preliminary data.</text>
</comment>
<evidence type="ECO:0000256" key="1">
    <source>
        <dbReference type="ARBA" id="ARBA00004123"/>
    </source>
</evidence>
<dbReference type="EMBL" id="QGNW01001625">
    <property type="protein sequence ID" value="RVW34764.1"/>
    <property type="molecule type" value="Genomic_DNA"/>
</dbReference>
<dbReference type="CDD" id="cd01650">
    <property type="entry name" value="RT_nLTR_like"/>
    <property type="match status" value="1"/>
</dbReference>
<evidence type="ECO:0000313" key="7">
    <source>
        <dbReference type="Proteomes" id="UP000288805"/>
    </source>
</evidence>
<dbReference type="AlphaFoldDB" id="A0A438DH07"/>
<dbReference type="SUPFAM" id="SSF46689">
    <property type="entry name" value="Homeodomain-like"/>
    <property type="match status" value="1"/>
</dbReference>
<dbReference type="GO" id="GO:0005634">
    <property type="term" value="C:nucleus"/>
    <property type="evidence" value="ECO:0007669"/>
    <property type="project" value="UniProtKB-SubCell"/>
</dbReference>
<gene>
    <name evidence="6" type="primary">RLT3_2</name>
    <name evidence="6" type="ORF">CK203_101287</name>
</gene>
<feature type="DNA-binding region" description="Homeobox" evidence="2">
    <location>
        <begin position="9"/>
        <end position="45"/>
    </location>
</feature>
<feature type="region of interest" description="Disordered" evidence="4">
    <location>
        <begin position="227"/>
        <end position="266"/>
    </location>
</feature>
<organism evidence="6 7">
    <name type="scientific">Vitis vinifera</name>
    <name type="common">Grape</name>
    <dbReference type="NCBI Taxonomy" id="29760"/>
    <lineage>
        <taxon>Eukaryota</taxon>
        <taxon>Viridiplantae</taxon>
        <taxon>Streptophyta</taxon>
        <taxon>Embryophyta</taxon>
        <taxon>Tracheophyta</taxon>
        <taxon>Spermatophyta</taxon>
        <taxon>Magnoliopsida</taxon>
        <taxon>eudicotyledons</taxon>
        <taxon>Gunneridae</taxon>
        <taxon>Pentapetalae</taxon>
        <taxon>rosids</taxon>
        <taxon>Vitales</taxon>
        <taxon>Vitaceae</taxon>
        <taxon>Viteae</taxon>
        <taxon>Vitis</taxon>
    </lineage>
</organism>
<dbReference type="PANTHER" id="PTHR33116:SF78">
    <property type="entry name" value="OS12G0587133 PROTEIN"/>
    <property type="match status" value="1"/>
</dbReference>
<dbReference type="Pfam" id="PF00046">
    <property type="entry name" value="Homeodomain"/>
    <property type="match status" value="1"/>
</dbReference>
<reference evidence="6 7" key="1">
    <citation type="journal article" date="2018" name="PLoS Genet.">
        <title>Population sequencing reveals clonal diversity and ancestral inbreeding in the grapevine cultivar Chardonnay.</title>
        <authorList>
            <person name="Roach M.J."/>
            <person name="Johnson D.L."/>
            <person name="Bohlmann J."/>
            <person name="van Vuuren H.J."/>
            <person name="Jones S.J."/>
            <person name="Pretorius I.S."/>
            <person name="Schmidt S.A."/>
            <person name="Borneman A.R."/>
        </authorList>
    </citation>
    <scope>NUCLEOTIDE SEQUENCE [LARGE SCALE GENOMIC DNA]</scope>
    <source>
        <strain evidence="7">cv. Chardonnay</strain>
        <tissue evidence="6">Leaf</tissue>
    </source>
</reference>
<proteinExistence type="predicted"/>
<evidence type="ECO:0000256" key="2">
    <source>
        <dbReference type="PROSITE-ProRule" id="PRU00108"/>
    </source>
</evidence>
<dbReference type="GO" id="GO:0003677">
    <property type="term" value="F:DNA binding"/>
    <property type="evidence" value="ECO:0007669"/>
    <property type="project" value="UniProtKB-UniRule"/>
</dbReference>
<dbReference type="PANTHER" id="PTHR33116">
    <property type="entry name" value="REVERSE TRANSCRIPTASE ZINC-BINDING DOMAIN-CONTAINING PROTEIN-RELATED-RELATED"/>
    <property type="match status" value="1"/>
</dbReference>
<keyword evidence="2 3" id="KW-0238">DNA-binding</keyword>
<dbReference type="PROSITE" id="PS50071">
    <property type="entry name" value="HOMEOBOX_2"/>
    <property type="match status" value="1"/>
</dbReference>
<sequence length="714" mass="80082">MILGDAEDNYPTQRVMKDYAAALGLTYKQVRGWFFERRRKEKNENGMGVSSSKKLVRAKNGIGVVAAKKIIRRVGLAAHCRGNMSSSSTYNRACLGAHHWHCFRNHDSRAVERGKILNEDLSTTDYLLKKVFRKDGPPLVWSLILSLLVHFAIVQVSKPAVLHQQFCNNKSAPAKIHGIGKGLMTVWRATNPGAGDFPTGIDFADGQVAAVSPTSTSILRKSLIKKKKPRKQSSVTKWKSVGGKLNDKKKPSRKRGKAECNKDVNQKKPNKEKCELALEEGKSQEHLDQFAMLMDDEELELQESQAGPNPVTCSAHFATNGLHGCSLCKDLLAKFPPNAVKMKQPFCMQPWDSSPELVKKMFKEFQLGRTKSFVRAFTSLYKIIAKVLLGRLRKVLHETISGSQGAFVEGRHILDVVLIANEVVYEKRRLGEEGVVFEIDFEKTYDHVDWEFLDHVLQRKGFSQKWRSWIRGCLSSSSFAILVNGNAKGWVKASRGLRQGDPLFLFLFTLVADVLNDTIFFSKASVEHLQNLKIILLVLGQVSGLKINLEKSIISGINTRQELLSSLALGLDCRVLEWPLSYLGLPLGGNPKTIGFWDPVVERILRRLDGWKKAFLSLGGRITSIQSCLSHILSYFLSLFKIPASMASKIEKMQRDFLWSGAGEGKKDHLIRWDVVSRPKELGGLGFGKTSLRNIALLGKWLWGSLERKEWSLA</sequence>
<evidence type="ECO:0000313" key="6">
    <source>
        <dbReference type="EMBL" id="RVW34764.1"/>
    </source>
</evidence>
<evidence type="ECO:0000256" key="4">
    <source>
        <dbReference type="SAM" id="MobiDB-lite"/>
    </source>
</evidence>
<feature type="compositionally biased region" description="Basic and acidic residues" evidence="4">
    <location>
        <begin position="257"/>
        <end position="266"/>
    </location>
</feature>
<dbReference type="InterPro" id="IPR009057">
    <property type="entry name" value="Homeodomain-like_sf"/>
</dbReference>
<dbReference type="Gene3D" id="1.10.10.60">
    <property type="entry name" value="Homeodomain-like"/>
    <property type="match status" value="1"/>
</dbReference>
<feature type="domain" description="Homeobox" evidence="5">
    <location>
        <begin position="7"/>
        <end position="44"/>
    </location>
</feature>
<evidence type="ECO:0000256" key="3">
    <source>
        <dbReference type="RuleBase" id="RU000682"/>
    </source>
</evidence>
<protein>
    <submittedName>
        <fullName evidence="6">Homeobox-DDT domain protein RLT3</fullName>
    </submittedName>
</protein>
<evidence type="ECO:0000259" key="5">
    <source>
        <dbReference type="PROSITE" id="PS50071"/>
    </source>
</evidence>
<accession>A0A438DH07</accession>
<keyword evidence="2 3" id="KW-0371">Homeobox</keyword>